<feature type="transmembrane region" description="Helical" evidence="1">
    <location>
        <begin position="173"/>
        <end position="194"/>
    </location>
</feature>
<organism evidence="2 3">
    <name type="scientific">Peiella sedimenti</name>
    <dbReference type="NCBI Taxonomy" id="3061083"/>
    <lineage>
        <taxon>Bacteria</taxon>
        <taxon>Pseudomonadati</taxon>
        <taxon>Pseudomonadota</taxon>
        <taxon>Alphaproteobacteria</taxon>
        <taxon>Caulobacterales</taxon>
        <taxon>Caulobacteraceae</taxon>
        <taxon>Peiella</taxon>
    </lineage>
</organism>
<protein>
    <submittedName>
        <fullName evidence="2">Exopolysaccharide biosynthesis protein</fullName>
    </submittedName>
</protein>
<evidence type="ECO:0000256" key="1">
    <source>
        <dbReference type="SAM" id="Phobius"/>
    </source>
</evidence>
<keyword evidence="1" id="KW-0472">Membrane</keyword>
<dbReference type="EMBL" id="JAUKTR010000006">
    <property type="protein sequence ID" value="MDO1560310.1"/>
    <property type="molecule type" value="Genomic_DNA"/>
</dbReference>
<keyword evidence="3" id="KW-1185">Reference proteome</keyword>
<keyword evidence="1" id="KW-0812">Transmembrane</keyword>
<keyword evidence="1" id="KW-1133">Transmembrane helix</keyword>
<feature type="transmembrane region" description="Helical" evidence="1">
    <location>
        <begin position="120"/>
        <end position="145"/>
    </location>
</feature>
<dbReference type="InterPro" id="IPR010331">
    <property type="entry name" value="ExoD"/>
</dbReference>
<gene>
    <name evidence="2" type="ORF">Q0812_12810</name>
</gene>
<dbReference type="PANTHER" id="PTHR41795:SF1">
    <property type="entry name" value="EXOPOLYSACCHARIDE SYNTHESIS PROTEIN"/>
    <property type="match status" value="1"/>
</dbReference>
<dbReference type="RefSeq" id="WP_302110742.1">
    <property type="nucleotide sequence ID" value="NZ_JAUKTR010000006.1"/>
</dbReference>
<feature type="transmembrane region" description="Helical" evidence="1">
    <location>
        <begin position="36"/>
        <end position="54"/>
    </location>
</feature>
<comment type="caution">
    <text evidence="2">The sequence shown here is derived from an EMBL/GenBank/DDBJ whole genome shotgun (WGS) entry which is preliminary data.</text>
</comment>
<feature type="transmembrane region" description="Helical" evidence="1">
    <location>
        <begin position="60"/>
        <end position="78"/>
    </location>
</feature>
<evidence type="ECO:0000313" key="3">
    <source>
        <dbReference type="Proteomes" id="UP001169063"/>
    </source>
</evidence>
<dbReference type="PANTHER" id="PTHR41795">
    <property type="entry name" value="EXOPOLYSACCHARIDE SYNTHESIS PROTEIN"/>
    <property type="match status" value="1"/>
</dbReference>
<dbReference type="Proteomes" id="UP001169063">
    <property type="component" value="Unassembled WGS sequence"/>
</dbReference>
<dbReference type="PIRSF" id="PIRSF033239">
    <property type="entry name" value="ExoD"/>
    <property type="match status" value="1"/>
</dbReference>
<proteinExistence type="predicted"/>
<name>A0ABT8SP02_9CAUL</name>
<accession>A0ABT8SP02</accession>
<evidence type="ECO:0000313" key="2">
    <source>
        <dbReference type="EMBL" id="MDO1560310.1"/>
    </source>
</evidence>
<reference evidence="2" key="1">
    <citation type="submission" date="2023-07" db="EMBL/GenBank/DDBJ databases">
        <title>Brevundimonas soil sp. nov., isolated from the soil of chemical plant.</title>
        <authorList>
            <person name="Wu N."/>
        </authorList>
    </citation>
    <scope>NUCLEOTIDE SEQUENCE</scope>
    <source>
        <strain evidence="2">XZ-24</strain>
    </source>
</reference>
<dbReference type="Pfam" id="PF06055">
    <property type="entry name" value="ExoD"/>
    <property type="match status" value="1"/>
</dbReference>
<sequence length="212" mass="22508">MSPADVRQPRAFSTVLEELGTAGGPTLHVADMVQAFGHRGLGAVMLLIALINLFPWPPGGTTFVGFPLLLISLQLVVARQGVWLPRGILQVGLSREGYRKGLSRFLPAIRFAERLTRPRWGFLSNAGAKVLIGLVSFVLSCVLVLPVPGGNLLPAATMSLFALGLMQRDGVAILLGWLAAAASFGALVLAWSVIKAAFLHAWNYGTQLIGTG</sequence>